<evidence type="ECO:0008006" key="3">
    <source>
        <dbReference type="Google" id="ProtNLM"/>
    </source>
</evidence>
<reference evidence="1 2" key="2">
    <citation type="journal article" date="2011" name="J. Bacteriol.">
        <title>Complete genome sequence of the anaerobic, halophilic alkalithermophile Natranaerobius thermophilus JW/NM-WN-LF.</title>
        <authorList>
            <person name="Zhao B."/>
            <person name="Mesbah N.M."/>
            <person name="Dalin E."/>
            <person name="Goodwin L."/>
            <person name="Nolan M."/>
            <person name="Pitluck S."/>
            <person name="Chertkov O."/>
            <person name="Brettin T.S."/>
            <person name="Han J."/>
            <person name="Larimer F.W."/>
            <person name="Land M.L."/>
            <person name="Hauser L."/>
            <person name="Kyrpides N."/>
            <person name="Wiegel J."/>
        </authorList>
    </citation>
    <scope>NUCLEOTIDE SEQUENCE [LARGE SCALE GENOMIC DNA]</scope>
    <source>
        <strain evidence="2">ATCC BAA-1301 / DSM 18059 / JW/NM-WN-LF</strain>
    </source>
</reference>
<proteinExistence type="predicted"/>
<organism evidence="1 2">
    <name type="scientific">Natranaerobius thermophilus (strain ATCC BAA-1301 / DSM 18059 / JW/NM-WN-LF)</name>
    <dbReference type="NCBI Taxonomy" id="457570"/>
    <lineage>
        <taxon>Bacteria</taxon>
        <taxon>Bacillati</taxon>
        <taxon>Bacillota</taxon>
        <taxon>Clostridia</taxon>
        <taxon>Natranaerobiales</taxon>
        <taxon>Natranaerobiaceae</taxon>
        <taxon>Natranaerobius</taxon>
    </lineage>
</organism>
<dbReference type="AlphaFoldDB" id="B2A4N1"/>
<reference evidence="1 2" key="1">
    <citation type="submission" date="2008-04" db="EMBL/GenBank/DDBJ databases">
        <title>Complete sequence of chromosome of Natranaerobius thermophilus JW/NM-WN-LF.</title>
        <authorList>
            <consortium name="US DOE Joint Genome Institute"/>
            <person name="Copeland A."/>
            <person name="Lucas S."/>
            <person name="Lapidus A."/>
            <person name="Glavina del Rio T."/>
            <person name="Dalin E."/>
            <person name="Tice H."/>
            <person name="Bruce D."/>
            <person name="Goodwin L."/>
            <person name="Pitluck S."/>
            <person name="Chertkov O."/>
            <person name="Brettin T."/>
            <person name="Detter J.C."/>
            <person name="Han C."/>
            <person name="Kuske C.R."/>
            <person name="Schmutz J."/>
            <person name="Larimer F."/>
            <person name="Land M."/>
            <person name="Hauser L."/>
            <person name="Kyrpides N."/>
            <person name="Lykidis A."/>
            <person name="Mesbah N.M."/>
            <person name="Wiegel J."/>
        </authorList>
    </citation>
    <scope>NUCLEOTIDE SEQUENCE [LARGE SCALE GENOMIC DNA]</scope>
    <source>
        <strain evidence="2">ATCC BAA-1301 / DSM 18059 / JW/NM-WN-LF</strain>
    </source>
</reference>
<dbReference type="InterPro" id="IPR021525">
    <property type="entry name" value="DUF3189"/>
</dbReference>
<dbReference type="Pfam" id="PF11385">
    <property type="entry name" value="DUF3189"/>
    <property type="match status" value="1"/>
</dbReference>
<dbReference type="EMBL" id="CP001034">
    <property type="protein sequence ID" value="ACB85206.1"/>
    <property type="molecule type" value="Genomic_DNA"/>
</dbReference>
<dbReference type="OrthoDB" id="1680616at2"/>
<dbReference type="RefSeq" id="WP_012448074.1">
    <property type="nucleotide sequence ID" value="NC_010718.1"/>
</dbReference>
<accession>B2A4N1</accession>
<evidence type="ECO:0000313" key="2">
    <source>
        <dbReference type="Proteomes" id="UP000001683"/>
    </source>
</evidence>
<sequence>MKIVYHCFGGTHSSVIAAAIHVGLLPQGSIPDIDELDSIRIFDSPKNIIPGRLHFFGEDEQQNEIYSCGMKNNSHVVKNAIIDVMEKYGLDSGELKFVNTLPCVNLMMRIGGYTSQRLNLTSIGRPLVIRGSLKAYQDIEKTVHNTRQELLGNTQEEVQ</sequence>
<protein>
    <recommendedName>
        <fullName evidence="3">DUF3189 family protein</fullName>
    </recommendedName>
</protein>
<dbReference type="InParanoid" id="B2A4N1"/>
<dbReference type="KEGG" id="nth:Nther_1632"/>
<dbReference type="eggNOG" id="ENOG5032S9W">
    <property type="taxonomic scope" value="Bacteria"/>
</dbReference>
<name>B2A4N1_NATTJ</name>
<evidence type="ECO:0000313" key="1">
    <source>
        <dbReference type="EMBL" id="ACB85206.1"/>
    </source>
</evidence>
<keyword evidence="2" id="KW-1185">Reference proteome</keyword>
<dbReference type="STRING" id="457570.Nther_1632"/>
<gene>
    <name evidence="1" type="ordered locus">Nther_1632</name>
</gene>
<dbReference type="HOGENOM" id="CLU_134391_0_0_9"/>
<dbReference type="Proteomes" id="UP000001683">
    <property type="component" value="Chromosome"/>
</dbReference>